<evidence type="ECO:0000256" key="1">
    <source>
        <dbReference type="SAM" id="MobiDB-lite"/>
    </source>
</evidence>
<protein>
    <submittedName>
        <fullName evidence="3">Enzyme related to lactoylglutathione lyase</fullName>
    </submittedName>
</protein>
<dbReference type="InterPro" id="IPR037523">
    <property type="entry name" value="VOC_core"/>
</dbReference>
<evidence type="ECO:0000259" key="2">
    <source>
        <dbReference type="PROSITE" id="PS51819"/>
    </source>
</evidence>
<dbReference type="RefSeq" id="WP_134126409.1">
    <property type="nucleotide sequence ID" value="NZ_SODU01000001.1"/>
</dbReference>
<keyword evidence="3" id="KW-0456">Lyase</keyword>
<dbReference type="InterPro" id="IPR004360">
    <property type="entry name" value="Glyas_Fos-R_dOase_dom"/>
</dbReference>
<gene>
    <name evidence="3" type="ORF">EV137_0640</name>
</gene>
<dbReference type="InterPro" id="IPR029068">
    <property type="entry name" value="Glyas_Bleomycin-R_OHBP_Dase"/>
</dbReference>
<accession>A0ABY2FJR6</accession>
<dbReference type="EMBL" id="SODU01000001">
    <property type="protein sequence ID" value="TDW93365.1"/>
    <property type="molecule type" value="Genomic_DNA"/>
</dbReference>
<feature type="domain" description="VOC" evidence="2">
    <location>
        <begin position="6"/>
        <end position="144"/>
    </location>
</feature>
<dbReference type="Gene3D" id="3.10.180.10">
    <property type="entry name" value="2,3-Dihydroxybiphenyl 1,2-Dioxygenase, domain 1"/>
    <property type="match status" value="1"/>
</dbReference>
<organism evidence="3 4">
    <name type="scientific">Kribbella pratensis</name>
    <dbReference type="NCBI Taxonomy" id="2512112"/>
    <lineage>
        <taxon>Bacteria</taxon>
        <taxon>Bacillati</taxon>
        <taxon>Actinomycetota</taxon>
        <taxon>Actinomycetes</taxon>
        <taxon>Propionibacteriales</taxon>
        <taxon>Kribbellaceae</taxon>
        <taxon>Kribbella</taxon>
    </lineage>
</organism>
<dbReference type="GO" id="GO:0016829">
    <property type="term" value="F:lyase activity"/>
    <property type="evidence" value="ECO:0007669"/>
    <property type="project" value="UniProtKB-KW"/>
</dbReference>
<evidence type="ECO:0000313" key="3">
    <source>
        <dbReference type="EMBL" id="TDW93365.1"/>
    </source>
</evidence>
<comment type="caution">
    <text evidence="3">The sequence shown here is derived from an EMBL/GenBank/DDBJ whole genome shotgun (WGS) entry which is preliminary data.</text>
</comment>
<name>A0ABY2FJR6_9ACTN</name>
<proteinExistence type="predicted"/>
<dbReference type="SUPFAM" id="SSF54593">
    <property type="entry name" value="Glyoxalase/Bleomycin resistance protein/Dihydroxybiphenyl dioxygenase"/>
    <property type="match status" value="1"/>
</dbReference>
<evidence type="ECO:0000313" key="4">
    <source>
        <dbReference type="Proteomes" id="UP000295060"/>
    </source>
</evidence>
<dbReference type="Proteomes" id="UP000295060">
    <property type="component" value="Unassembled WGS sequence"/>
</dbReference>
<sequence>MSTDLKLEAVVVPVADADRSKEFYSGLGWRLDADFAFDNGFRVVQFTPPGSPASVQFGTKITSAEPGTAQGLYLVVTDVEAARSELLAQGAKVSEVFHPAAPGAQFEAGDTSGRVTGPADERSSYGSFATFSDPDGNTWLLQEVTKRLPGRVDDATYTSVDDLEAALRRAAAAHGEHEARTGQADENWPTWYATYMLAERTGAELPQ</sequence>
<feature type="region of interest" description="Disordered" evidence="1">
    <location>
        <begin position="103"/>
        <end position="123"/>
    </location>
</feature>
<keyword evidence="4" id="KW-1185">Reference proteome</keyword>
<dbReference type="PROSITE" id="PS51819">
    <property type="entry name" value="VOC"/>
    <property type="match status" value="1"/>
</dbReference>
<dbReference type="Pfam" id="PF00903">
    <property type="entry name" value="Glyoxalase"/>
    <property type="match status" value="1"/>
</dbReference>
<reference evidence="3 4" key="1">
    <citation type="submission" date="2019-03" db="EMBL/GenBank/DDBJ databases">
        <title>Genomic Encyclopedia of Type Strains, Phase III (KMG-III): the genomes of soil and plant-associated and newly described type strains.</title>
        <authorList>
            <person name="Whitman W."/>
        </authorList>
    </citation>
    <scope>NUCLEOTIDE SEQUENCE [LARGE SCALE GENOMIC DNA]</scope>
    <source>
        <strain evidence="3 4">VKMAc-2574</strain>
    </source>
</reference>